<evidence type="ECO:0000259" key="1">
    <source>
        <dbReference type="PROSITE" id="PS50878"/>
    </source>
</evidence>
<accession>A0ABD1IN27</accession>
<proteinExistence type="predicted"/>
<keyword evidence="3" id="KW-1185">Reference proteome</keyword>
<comment type="caution">
    <text evidence="2">The sequence shown here is derived from an EMBL/GenBank/DDBJ whole genome shotgun (WGS) entry which is preliminary data.</text>
</comment>
<organism evidence="2 3">
    <name type="scientific">Coilia grayii</name>
    <name type="common">Gray's grenadier anchovy</name>
    <dbReference type="NCBI Taxonomy" id="363190"/>
    <lineage>
        <taxon>Eukaryota</taxon>
        <taxon>Metazoa</taxon>
        <taxon>Chordata</taxon>
        <taxon>Craniata</taxon>
        <taxon>Vertebrata</taxon>
        <taxon>Euteleostomi</taxon>
        <taxon>Actinopterygii</taxon>
        <taxon>Neopterygii</taxon>
        <taxon>Teleostei</taxon>
        <taxon>Clupei</taxon>
        <taxon>Clupeiformes</taxon>
        <taxon>Clupeoidei</taxon>
        <taxon>Engraulidae</taxon>
        <taxon>Coilinae</taxon>
        <taxon>Coilia</taxon>
    </lineage>
</organism>
<gene>
    <name evidence="2" type="ORF">ACEWY4_027991</name>
</gene>
<sequence length="714" mass="83671">MVLAKNFTLTPSQASLLKKGLTFIPAPIMTTNSKQQLAYDLQTYHRKIKLASYFGDDQHSPVPFLPPSDWTPKPTDIPQAIHDLIKLDIKTFSTLPTQEDPKQNITPEETIALKQLINNRHIIIKPADKGSTIVIMDKEQYLFEGNKQLNNQEYYTKLVQPIYPNTAIEIKKILQDLKIKKFINHKQYTYLLGNPIIRPRQFYLLPKIHKDPSTWTIPHEIPPGRPIVSDIDSESYRTAEYLEHFLTPISTQHKSYIKDTYHFIDTIKNITIPATAYLFTMDVNSLYTNIETPSGLTAVKQYFNKYPNKNRPDKELLKLLEINLTCNDFQFNTDTYLQLKGTAMGKKFAPAYANIFMAVWEEEALTKCDKQPLHYFRYLDDIFGIWTHTPQDFEQFTNILNNHNPSIQLKAQLEHNNIHFLDTTTYKGPTFHNTGKLDIKVYFKDTDTHALLYKTSYHPKHTFRGLVKSQLLRFHRICTQPKDFTSATKILFKALKERNYSRPFLRNCYKTFLDTKARSVDAIIPLITTFTPRSRQLNRIIKKNFKTKLQDHGQLTNYKVITAHRRNKNLRDYLVKAKIKPSQLPKRKPETEFFVKTNWIYNANNSQIFPIQKDITPNTTNCIYLIWCHTCKMKYVGETGNAIATRLTQHKYNIKNRKSTHLPVIQHFIDHGLPQLRYTGIHHNPTWTTQQRQKEERKWIYKLNTKQPLGLNLR</sequence>
<protein>
    <recommendedName>
        <fullName evidence="1">Reverse transcriptase domain-containing protein</fullName>
    </recommendedName>
</protein>
<dbReference type="InterPro" id="IPR000305">
    <property type="entry name" value="GIY-YIG_endonuc"/>
</dbReference>
<dbReference type="PANTHER" id="PTHR21301">
    <property type="entry name" value="REVERSE TRANSCRIPTASE"/>
    <property type="match status" value="1"/>
</dbReference>
<dbReference type="Proteomes" id="UP001591681">
    <property type="component" value="Unassembled WGS sequence"/>
</dbReference>
<dbReference type="InterPro" id="IPR058912">
    <property type="entry name" value="HTH_animal"/>
</dbReference>
<reference evidence="2 3" key="1">
    <citation type="submission" date="2024-09" db="EMBL/GenBank/DDBJ databases">
        <title>A chromosome-level genome assembly of Gray's grenadier anchovy, Coilia grayii.</title>
        <authorList>
            <person name="Fu Z."/>
        </authorList>
    </citation>
    <scope>NUCLEOTIDE SEQUENCE [LARGE SCALE GENOMIC DNA]</scope>
    <source>
        <strain evidence="2">G4</strain>
        <tissue evidence="2">Muscle</tissue>
    </source>
</reference>
<dbReference type="InterPro" id="IPR035901">
    <property type="entry name" value="GIY-YIG_endonuc_sf"/>
</dbReference>
<dbReference type="Pfam" id="PF26215">
    <property type="entry name" value="HTH_animal"/>
    <property type="match status" value="1"/>
</dbReference>
<dbReference type="PANTHER" id="PTHR21301:SF10">
    <property type="entry name" value="REVERSE TRANSCRIPTASE DOMAIN-CONTAINING PROTEIN"/>
    <property type="match status" value="1"/>
</dbReference>
<evidence type="ECO:0000313" key="2">
    <source>
        <dbReference type="EMBL" id="KAL2076412.1"/>
    </source>
</evidence>
<dbReference type="Gene3D" id="3.40.1440.10">
    <property type="entry name" value="GIY-YIG endonuclease"/>
    <property type="match status" value="1"/>
</dbReference>
<dbReference type="PROSITE" id="PS50878">
    <property type="entry name" value="RT_POL"/>
    <property type="match status" value="1"/>
</dbReference>
<dbReference type="CDD" id="cd10442">
    <property type="entry name" value="GIY-YIG_PLEs"/>
    <property type="match status" value="1"/>
</dbReference>
<dbReference type="InterPro" id="IPR000477">
    <property type="entry name" value="RT_dom"/>
</dbReference>
<dbReference type="Pfam" id="PF01541">
    <property type="entry name" value="GIY-YIG"/>
    <property type="match status" value="1"/>
</dbReference>
<feature type="domain" description="Reverse transcriptase" evidence="1">
    <location>
        <begin position="186"/>
        <end position="431"/>
    </location>
</feature>
<evidence type="ECO:0000313" key="3">
    <source>
        <dbReference type="Proteomes" id="UP001591681"/>
    </source>
</evidence>
<dbReference type="EMBL" id="JBHFQA010000383">
    <property type="protein sequence ID" value="KAL2076412.1"/>
    <property type="molecule type" value="Genomic_DNA"/>
</dbReference>
<dbReference type="AlphaFoldDB" id="A0ABD1IN27"/>
<name>A0ABD1IN27_9TELE</name>